<dbReference type="SUPFAM" id="SSF48452">
    <property type="entry name" value="TPR-like"/>
    <property type="match status" value="1"/>
</dbReference>
<dbReference type="Gene3D" id="1.25.40.10">
    <property type="entry name" value="Tetratricopeptide repeat domain"/>
    <property type="match status" value="1"/>
</dbReference>
<dbReference type="InterPro" id="IPR011990">
    <property type="entry name" value="TPR-like_helical_dom_sf"/>
</dbReference>
<proteinExistence type="predicted"/>
<protein>
    <submittedName>
        <fullName evidence="1">Uncharacterized protein</fullName>
    </submittedName>
</protein>
<gene>
    <name evidence="1" type="ORF">SAMN02745130_03063</name>
</gene>
<sequence length="150" mass="16348">MLAFLRKLLTLGIACGLAWLSVAFCLGGIVPYDFVESKTPPSALTDQWRVLGADQLLSISERAVLGNNLTKAERAASKALLRDPTHGGAATQLALIYFRQGKIMDADRMAERAQLLWPSRCSTNLSLVKYWQARGQVEKGLNTLPAGCKT</sequence>
<organism evidence="1 2">
    <name type="scientific">Thiothrix eikelboomii</name>
    <dbReference type="NCBI Taxonomy" id="92487"/>
    <lineage>
        <taxon>Bacteria</taxon>
        <taxon>Pseudomonadati</taxon>
        <taxon>Pseudomonadota</taxon>
        <taxon>Gammaproteobacteria</taxon>
        <taxon>Thiotrichales</taxon>
        <taxon>Thiotrichaceae</taxon>
        <taxon>Thiothrix</taxon>
    </lineage>
</organism>
<accession>A0A1T4XJB1</accession>
<evidence type="ECO:0000313" key="1">
    <source>
        <dbReference type="EMBL" id="SKA89604.1"/>
    </source>
</evidence>
<keyword evidence="2" id="KW-1185">Reference proteome</keyword>
<dbReference type="Proteomes" id="UP000190460">
    <property type="component" value="Unassembled WGS sequence"/>
</dbReference>
<dbReference type="STRING" id="92487.SAMN02745130_03063"/>
<dbReference type="EMBL" id="FUYB01000018">
    <property type="protein sequence ID" value="SKA89604.1"/>
    <property type="molecule type" value="Genomic_DNA"/>
</dbReference>
<evidence type="ECO:0000313" key="2">
    <source>
        <dbReference type="Proteomes" id="UP000190460"/>
    </source>
</evidence>
<name>A0A1T4XJB1_9GAMM</name>
<dbReference type="RefSeq" id="WP_078923512.1">
    <property type="nucleotide sequence ID" value="NZ_FUYB01000018.1"/>
</dbReference>
<reference evidence="1 2" key="1">
    <citation type="submission" date="2017-02" db="EMBL/GenBank/DDBJ databases">
        <authorList>
            <person name="Peterson S.W."/>
        </authorList>
    </citation>
    <scope>NUCLEOTIDE SEQUENCE [LARGE SCALE GENOMIC DNA]</scope>
    <source>
        <strain evidence="1 2">ATCC 49788</strain>
    </source>
</reference>
<dbReference type="AlphaFoldDB" id="A0A1T4XJB1"/>